<protein>
    <submittedName>
        <fullName evidence="1">Uncharacterized protein</fullName>
    </submittedName>
</protein>
<dbReference type="STRING" id="1095630.A0A2J6SLT2"/>
<dbReference type="InParanoid" id="A0A2J6SLT2"/>
<dbReference type="OrthoDB" id="5428038at2759"/>
<dbReference type="Proteomes" id="UP000235371">
    <property type="component" value="Unassembled WGS sequence"/>
</dbReference>
<dbReference type="EMBL" id="KZ613912">
    <property type="protein sequence ID" value="PMD51729.1"/>
    <property type="molecule type" value="Genomic_DNA"/>
</dbReference>
<dbReference type="GeneID" id="36579370"/>
<reference evidence="1 2" key="1">
    <citation type="submission" date="2016-04" db="EMBL/GenBank/DDBJ databases">
        <title>A degradative enzymes factory behind the ericoid mycorrhizal symbiosis.</title>
        <authorList>
            <consortium name="DOE Joint Genome Institute"/>
            <person name="Martino E."/>
            <person name="Morin E."/>
            <person name="Grelet G."/>
            <person name="Kuo A."/>
            <person name="Kohler A."/>
            <person name="Daghino S."/>
            <person name="Barry K."/>
            <person name="Choi C."/>
            <person name="Cichocki N."/>
            <person name="Clum A."/>
            <person name="Copeland A."/>
            <person name="Hainaut M."/>
            <person name="Haridas S."/>
            <person name="Labutti K."/>
            <person name="Lindquist E."/>
            <person name="Lipzen A."/>
            <person name="Khouja H.-R."/>
            <person name="Murat C."/>
            <person name="Ohm R."/>
            <person name="Olson A."/>
            <person name="Spatafora J."/>
            <person name="Veneault-Fourrey C."/>
            <person name="Henrissat B."/>
            <person name="Grigoriev I."/>
            <person name="Martin F."/>
            <person name="Perotto S."/>
        </authorList>
    </citation>
    <scope>NUCLEOTIDE SEQUENCE [LARGE SCALE GENOMIC DNA]</scope>
    <source>
        <strain evidence="1 2">E</strain>
    </source>
</reference>
<evidence type="ECO:0000313" key="1">
    <source>
        <dbReference type="EMBL" id="PMD51729.1"/>
    </source>
</evidence>
<keyword evidence="2" id="KW-1185">Reference proteome</keyword>
<accession>A0A2J6SLT2</accession>
<organism evidence="1 2">
    <name type="scientific">Hyaloscypha bicolor E</name>
    <dbReference type="NCBI Taxonomy" id="1095630"/>
    <lineage>
        <taxon>Eukaryota</taxon>
        <taxon>Fungi</taxon>
        <taxon>Dikarya</taxon>
        <taxon>Ascomycota</taxon>
        <taxon>Pezizomycotina</taxon>
        <taxon>Leotiomycetes</taxon>
        <taxon>Helotiales</taxon>
        <taxon>Hyaloscyphaceae</taxon>
        <taxon>Hyaloscypha</taxon>
        <taxon>Hyaloscypha bicolor</taxon>
    </lineage>
</organism>
<name>A0A2J6SLT2_9HELO</name>
<sequence>MLPRPAACCPAVKRHLFQPSDSIWVSDEVLRHAFQRFVNSRSGKRYGSFVPGPLESRRRLGKRRMAHLTESAPAPAHNTGPLWGFFGDVGNAQWQWEAPTTRKSTGASTAALPAWLLEWNTSPEVVPESAVVEGSMNKPTKEAVAIEEDIVKFRTTLLAASSDQLHDICEEFNQLYKQSLRLGLVSGITMHRALNTISRDIRLAFSDSGLGDTQRLLSFYQAFWDGVLSCKVLQPVDLDARLLNRFLSYLGNLPSCTEVQTLFHDVMHAASVTQLGKMNRGVDRLVEAWARSWLHEQPPGDPRLSFLGASRDLSESLDRLDRLQSLMHSREDDDRQDLSTIQKAVEEAKVILDSALEHIVQAEKALVPRNGSIETLANILGYLPQDHLYRVLASCTQNIVRIHNSMENPVTDLYYGWLSLVAKVPKLPHQMFVNIVKRMGKCKGVREQPLPGAVVLSRWISQGYLGKGGALIRNTFEVSSLNSGPLGLGLVLSAIDKHREKVFRQTKGIFKLLHNLERYREVFGILAQIQDLGLKLPRDIIGPTIEIMSKYDLQLAYRIQKMFYTGLRTNKQVLRPDLNSNFIVSMVNHRRFSPQQIWKAMGVPFYEKMQPSKRSAFSTRRLSPAMIELVMKVAIAFAQTDARCQRVAFRNVVQCLHHLRRHNAPLTPELTRAISHAGFTRKIVAGEWISKELLDWVLGLIEVAEGTDVAVITDKAVTYWNEQLAEEQEEEARRKAREMNVLRVGPID</sequence>
<evidence type="ECO:0000313" key="2">
    <source>
        <dbReference type="Proteomes" id="UP000235371"/>
    </source>
</evidence>
<dbReference type="AlphaFoldDB" id="A0A2J6SLT2"/>
<gene>
    <name evidence="1" type="ORF">K444DRAFT_238332</name>
</gene>
<dbReference type="RefSeq" id="XP_024728633.1">
    <property type="nucleotide sequence ID" value="XM_024871288.1"/>
</dbReference>
<proteinExistence type="predicted"/>